<evidence type="ECO:0000256" key="3">
    <source>
        <dbReference type="ARBA" id="ARBA00022679"/>
    </source>
</evidence>
<dbReference type="SUPFAM" id="SSF55729">
    <property type="entry name" value="Acyl-CoA N-acyltransferases (Nat)"/>
    <property type="match status" value="1"/>
</dbReference>
<keyword evidence="3" id="KW-0808">Transferase</keyword>
<organism evidence="7 8">
    <name type="scientific">Candidatus Pullilachnospira gallistercoris</name>
    <dbReference type="NCBI Taxonomy" id="2840911"/>
    <lineage>
        <taxon>Bacteria</taxon>
        <taxon>Bacillati</taxon>
        <taxon>Bacillota</taxon>
        <taxon>Clostridia</taxon>
        <taxon>Lachnospirales</taxon>
        <taxon>Lachnospiraceae</taxon>
        <taxon>Lachnospiraceae incertae sedis</taxon>
        <taxon>Candidatus Pullilachnospira</taxon>
    </lineage>
</organism>
<dbReference type="AlphaFoldDB" id="A0A9D1E9I3"/>
<gene>
    <name evidence="7" type="primary">rimI</name>
    <name evidence="7" type="ORF">IAA55_05525</name>
</gene>
<sequence>MRHEREKEDQTKDAREEEYRIRKAGEEDLEAVAEIERRSIPDPWSRKGFAEALGRPEVLFLVAEKEAERRKIAGYCVLYTAADEGEIPTIAVDAGSRRRGIAAKLLRAVFAGAKERGVKRIYLEARQSNAGALALYSSCGFVVDGKRPGFYSNPTEDAVLLHRELAAAEGAADVLTDR</sequence>
<evidence type="ECO:0000313" key="7">
    <source>
        <dbReference type="EMBL" id="HIR70722.1"/>
    </source>
</evidence>
<evidence type="ECO:0000259" key="6">
    <source>
        <dbReference type="PROSITE" id="PS51186"/>
    </source>
</evidence>
<dbReference type="NCBIfam" id="TIGR01575">
    <property type="entry name" value="rimI"/>
    <property type="match status" value="1"/>
</dbReference>
<proteinExistence type="inferred from homology"/>
<accession>A0A9D1E9I3</accession>
<dbReference type="PANTHER" id="PTHR43420:SF12">
    <property type="entry name" value="N-ACETYLTRANSFERASE DOMAIN-CONTAINING PROTEIN"/>
    <property type="match status" value="1"/>
</dbReference>
<dbReference type="Pfam" id="PF00583">
    <property type="entry name" value="Acetyltransf_1"/>
    <property type="match status" value="1"/>
</dbReference>
<comment type="caution">
    <text evidence="7">The sequence shown here is derived from an EMBL/GenBank/DDBJ whole genome shotgun (WGS) entry which is preliminary data.</text>
</comment>
<dbReference type="GO" id="GO:0008080">
    <property type="term" value="F:N-acetyltransferase activity"/>
    <property type="evidence" value="ECO:0007669"/>
    <property type="project" value="InterPro"/>
</dbReference>
<dbReference type="EMBL" id="DVHM01000088">
    <property type="protein sequence ID" value="HIR70722.1"/>
    <property type="molecule type" value="Genomic_DNA"/>
</dbReference>
<dbReference type="InterPro" id="IPR006464">
    <property type="entry name" value="AcTrfase_RimI/Ard1"/>
</dbReference>
<reference evidence="7" key="1">
    <citation type="submission" date="2020-10" db="EMBL/GenBank/DDBJ databases">
        <authorList>
            <person name="Gilroy R."/>
        </authorList>
    </citation>
    <scope>NUCLEOTIDE SEQUENCE</scope>
    <source>
        <strain evidence="7">ChiSjej5B23-6657</strain>
    </source>
</reference>
<dbReference type="InterPro" id="IPR016181">
    <property type="entry name" value="Acyl_CoA_acyltransferase"/>
</dbReference>
<evidence type="ECO:0000256" key="1">
    <source>
        <dbReference type="ARBA" id="ARBA00005395"/>
    </source>
</evidence>
<evidence type="ECO:0000313" key="8">
    <source>
        <dbReference type="Proteomes" id="UP000823912"/>
    </source>
</evidence>
<feature type="domain" description="N-acetyltransferase" evidence="6">
    <location>
        <begin position="19"/>
        <end position="166"/>
    </location>
</feature>
<reference evidence="7" key="2">
    <citation type="journal article" date="2021" name="PeerJ">
        <title>Extensive microbial diversity within the chicken gut microbiome revealed by metagenomics and culture.</title>
        <authorList>
            <person name="Gilroy R."/>
            <person name="Ravi A."/>
            <person name="Getino M."/>
            <person name="Pursley I."/>
            <person name="Horton D.L."/>
            <person name="Alikhan N.F."/>
            <person name="Baker D."/>
            <person name="Gharbi K."/>
            <person name="Hall N."/>
            <person name="Watson M."/>
            <person name="Adriaenssens E.M."/>
            <person name="Foster-Nyarko E."/>
            <person name="Jarju S."/>
            <person name="Secka A."/>
            <person name="Antonio M."/>
            <person name="Oren A."/>
            <person name="Chaudhuri R.R."/>
            <person name="La Ragione R."/>
            <person name="Hildebrand F."/>
            <person name="Pallen M.J."/>
        </authorList>
    </citation>
    <scope>NUCLEOTIDE SEQUENCE</scope>
    <source>
        <strain evidence="7">ChiSjej5B23-6657</strain>
    </source>
</reference>
<dbReference type="Gene3D" id="3.40.630.30">
    <property type="match status" value="1"/>
</dbReference>
<dbReference type="PANTHER" id="PTHR43420">
    <property type="entry name" value="ACETYLTRANSFERASE"/>
    <property type="match status" value="1"/>
</dbReference>
<evidence type="ECO:0000256" key="2">
    <source>
        <dbReference type="ARBA" id="ARBA00022490"/>
    </source>
</evidence>
<evidence type="ECO:0000256" key="5">
    <source>
        <dbReference type="SAM" id="MobiDB-lite"/>
    </source>
</evidence>
<keyword evidence="4" id="KW-0012">Acyltransferase</keyword>
<protein>
    <submittedName>
        <fullName evidence="7">Ribosomal protein S18-alanine N-acetyltransferase</fullName>
    </submittedName>
</protein>
<dbReference type="PROSITE" id="PS51186">
    <property type="entry name" value="GNAT"/>
    <property type="match status" value="1"/>
</dbReference>
<keyword evidence="7" id="KW-0687">Ribonucleoprotein</keyword>
<keyword evidence="2" id="KW-0963">Cytoplasm</keyword>
<keyword evidence="7" id="KW-0689">Ribosomal protein</keyword>
<comment type="similarity">
    <text evidence="1">Belongs to the acetyltransferase family. RimI subfamily.</text>
</comment>
<evidence type="ECO:0000256" key="4">
    <source>
        <dbReference type="ARBA" id="ARBA00023315"/>
    </source>
</evidence>
<dbReference type="InterPro" id="IPR000182">
    <property type="entry name" value="GNAT_dom"/>
</dbReference>
<feature type="region of interest" description="Disordered" evidence="5">
    <location>
        <begin position="1"/>
        <end position="20"/>
    </location>
</feature>
<dbReference type="GO" id="GO:0005840">
    <property type="term" value="C:ribosome"/>
    <property type="evidence" value="ECO:0007669"/>
    <property type="project" value="UniProtKB-KW"/>
</dbReference>
<dbReference type="InterPro" id="IPR050680">
    <property type="entry name" value="YpeA/RimI_acetyltransf"/>
</dbReference>
<dbReference type="CDD" id="cd04301">
    <property type="entry name" value="NAT_SF"/>
    <property type="match status" value="1"/>
</dbReference>
<dbReference type="Proteomes" id="UP000823912">
    <property type="component" value="Unassembled WGS sequence"/>
</dbReference>
<name>A0A9D1E9I3_9FIRM</name>